<dbReference type="Gene3D" id="1.25.10.10">
    <property type="entry name" value="Leucine-rich Repeat Variant"/>
    <property type="match status" value="1"/>
</dbReference>
<dbReference type="PANTHER" id="PTHR13102">
    <property type="entry name" value="NUCLEOLAR PROTEIN 9"/>
    <property type="match status" value="1"/>
</dbReference>
<dbReference type="GO" id="GO:0000447">
    <property type="term" value="P:endonucleolytic cleavage in ITS1 to separate SSU-rRNA from 5.8S rRNA and LSU-rRNA from tricistronic rRNA transcript (SSU-rRNA, 5.8S rRNA, LSU-rRNA)"/>
    <property type="evidence" value="ECO:0007669"/>
    <property type="project" value="TreeGrafter"/>
</dbReference>
<dbReference type="RefSeq" id="XP_022672869.1">
    <property type="nucleotide sequence ID" value="XM_022817134.1"/>
</dbReference>
<dbReference type="OrthoDB" id="9987665at2759"/>
<evidence type="ECO:0000313" key="3">
    <source>
        <dbReference type="EnsemblMetazoa" id="XP_022672869"/>
    </source>
</evidence>
<protein>
    <recommendedName>
        <fullName evidence="5">Nucleolar protein 9</fullName>
    </recommendedName>
</protein>
<feature type="region of interest" description="Disordered" evidence="2">
    <location>
        <begin position="1"/>
        <end position="40"/>
    </location>
</feature>
<dbReference type="PANTHER" id="PTHR13102:SF0">
    <property type="entry name" value="NUCLEOLAR PROTEIN 9"/>
    <property type="match status" value="1"/>
</dbReference>
<dbReference type="Proteomes" id="UP000594260">
    <property type="component" value="Unplaced"/>
</dbReference>
<evidence type="ECO:0000313" key="4">
    <source>
        <dbReference type="Proteomes" id="UP000594260"/>
    </source>
</evidence>
<name>A0A7M7L2H6_VARDE</name>
<proteinExistence type="predicted"/>
<keyword evidence="4" id="KW-1185">Reference proteome</keyword>
<dbReference type="Pfam" id="PF22493">
    <property type="entry name" value="PUF_NOP9"/>
    <property type="match status" value="1"/>
</dbReference>
<dbReference type="AlphaFoldDB" id="A0A7M7L2H6"/>
<reference evidence="3" key="1">
    <citation type="submission" date="2021-01" db="UniProtKB">
        <authorList>
            <consortium name="EnsemblMetazoa"/>
        </authorList>
    </citation>
    <scope>IDENTIFICATION</scope>
</reference>
<evidence type="ECO:0000256" key="2">
    <source>
        <dbReference type="SAM" id="MobiDB-lite"/>
    </source>
</evidence>
<dbReference type="GO" id="GO:0003723">
    <property type="term" value="F:RNA binding"/>
    <property type="evidence" value="ECO:0007669"/>
    <property type="project" value="InterPro"/>
</dbReference>
<accession>A0A7M7L2H6</accession>
<dbReference type="KEGG" id="vde:111255308"/>
<dbReference type="InParanoid" id="A0A7M7L2H6"/>
<evidence type="ECO:0000256" key="1">
    <source>
        <dbReference type="ARBA" id="ARBA00022737"/>
    </source>
</evidence>
<dbReference type="GO" id="GO:0030688">
    <property type="term" value="C:preribosome, small subunit precursor"/>
    <property type="evidence" value="ECO:0007669"/>
    <property type="project" value="TreeGrafter"/>
</dbReference>
<dbReference type="GO" id="GO:0005730">
    <property type="term" value="C:nucleolus"/>
    <property type="evidence" value="ECO:0007669"/>
    <property type="project" value="TreeGrafter"/>
</dbReference>
<dbReference type="InterPro" id="IPR011989">
    <property type="entry name" value="ARM-like"/>
</dbReference>
<dbReference type="InterPro" id="IPR001313">
    <property type="entry name" value="Pumilio_RNA-bd_rpt"/>
</dbReference>
<evidence type="ECO:0008006" key="5">
    <source>
        <dbReference type="Google" id="ProtNLM"/>
    </source>
</evidence>
<dbReference type="InterPro" id="IPR040000">
    <property type="entry name" value="NOP9"/>
</dbReference>
<dbReference type="GO" id="GO:0000056">
    <property type="term" value="P:ribosomal small subunit export from nucleus"/>
    <property type="evidence" value="ECO:0007669"/>
    <property type="project" value="TreeGrafter"/>
</dbReference>
<organism evidence="3 4">
    <name type="scientific">Varroa destructor</name>
    <name type="common">Honeybee mite</name>
    <dbReference type="NCBI Taxonomy" id="109461"/>
    <lineage>
        <taxon>Eukaryota</taxon>
        <taxon>Metazoa</taxon>
        <taxon>Ecdysozoa</taxon>
        <taxon>Arthropoda</taxon>
        <taxon>Chelicerata</taxon>
        <taxon>Arachnida</taxon>
        <taxon>Acari</taxon>
        <taxon>Parasitiformes</taxon>
        <taxon>Mesostigmata</taxon>
        <taxon>Gamasina</taxon>
        <taxon>Dermanyssoidea</taxon>
        <taxon>Varroidae</taxon>
        <taxon>Varroa</taxon>
    </lineage>
</organism>
<keyword evidence="1" id="KW-0677">Repeat</keyword>
<dbReference type="GO" id="GO:0030686">
    <property type="term" value="C:90S preribosome"/>
    <property type="evidence" value="ECO:0007669"/>
    <property type="project" value="TreeGrafter"/>
</dbReference>
<dbReference type="GeneID" id="111255308"/>
<feature type="compositionally biased region" description="Polar residues" evidence="2">
    <location>
        <begin position="1"/>
        <end position="20"/>
    </location>
</feature>
<sequence>MQRRGSQGSKRFRRGTSQNVMFYEDRRSSKRSFGNCESHGQNDLKRFKEDHEHVHPDLIEVKNFLSQMKAHWKTQKMNKDEEDIMIANVLKQTLAKEALLAKSESYHLNSNVAEFLTRSRELAVIARFMRAFNIEKTPPQHKTIKIFEALMDSVLDYFRSPEKFVSTYESDEENEGNDNPSVDYKTIFCTWLHCLGLFIVDNIERYFYEETIFTQRILCALCGKKFLKDLHGEVEKETTVMSDQITDLRDRYFTFLTTEAELETLICHHKARFVISLSVTLAAALEIKKVIKKFVKHIFGNDAERMLTNADSFIVVASVLRHAGKFGLSKKCITKVLQFVDKISQTNPGIISGMFEALEDKDEFVEIYDKLANKWTFELLTKNGSVAKACARFDIKQSDYSDKLFAAMTEREGGSEQNFIFLIRNLSLGPMFKVICNFKAQQKVLRALDDLSAQELFNLACSSHVHLLEAVVASETIGEKVKLKMLSRLVEKSVELAVDKFGSRLLDAVMINCQVKTIRVIAAELIKHKKTLLGDRIGKFIFLHWGLNYFEDNNKDAWNNVISNSKYRKRQKLLSVLSSV</sequence>
<dbReference type="GO" id="GO:0000472">
    <property type="term" value="P:endonucleolytic cleavage to generate mature 5'-end of SSU-rRNA from (SSU-rRNA, 5.8S rRNA, LSU-rRNA)"/>
    <property type="evidence" value="ECO:0007669"/>
    <property type="project" value="TreeGrafter"/>
</dbReference>
<dbReference type="GO" id="GO:0000480">
    <property type="term" value="P:endonucleolytic cleavage in 5'-ETS of tricistronic rRNA transcript (SSU-rRNA, 5.8S rRNA, LSU-rRNA)"/>
    <property type="evidence" value="ECO:0007669"/>
    <property type="project" value="TreeGrafter"/>
</dbReference>
<dbReference type="EnsemblMetazoa" id="XM_022817134">
    <property type="protein sequence ID" value="XP_022672869"/>
    <property type="gene ID" value="LOC111255308"/>
</dbReference>